<dbReference type="PANTHER" id="PTHR43537">
    <property type="entry name" value="TRANSCRIPTIONAL REGULATOR, GNTR FAMILY"/>
    <property type="match status" value="1"/>
</dbReference>
<gene>
    <name evidence="5" type="ORF">DI526_22805</name>
</gene>
<protein>
    <recommendedName>
        <fullName evidence="4">HTH gntR-type domain-containing protein</fullName>
    </recommendedName>
</protein>
<dbReference type="PANTHER" id="PTHR43537:SF5">
    <property type="entry name" value="UXU OPERON TRANSCRIPTIONAL REGULATOR"/>
    <property type="match status" value="1"/>
</dbReference>
<dbReference type="Pfam" id="PF00392">
    <property type="entry name" value="GntR"/>
    <property type="match status" value="1"/>
</dbReference>
<dbReference type="Gene3D" id="1.20.120.530">
    <property type="entry name" value="GntR ligand-binding domain-like"/>
    <property type="match status" value="1"/>
</dbReference>
<evidence type="ECO:0000259" key="4">
    <source>
        <dbReference type="PROSITE" id="PS50949"/>
    </source>
</evidence>
<dbReference type="AlphaFoldDB" id="A0A2W5UR54"/>
<dbReference type="EMBL" id="QFQZ01000145">
    <property type="protein sequence ID" value="PZR30310.1"/>
    <property type="molecule type" value="Genomic_DNA"/>
</dbReference>
<feature type="domain" description="HTH gntR-type" evidence="4">
    <location>
        <begin position="15"/>
        <end position="82"/>
    </location>
</feature>
<dbReference type="InterPro" id="IPR008920">
    <property type="entry name" value="TF_FadR/GntR_C"/>
</dbReference>
<dbReference type="Proteomes" id="UP000249393">
    <property type="component" value="Unassembled WGS sequence"/>
</dbReference>
<sequence>MAKPIPPHLLQKRNRSVADRVALDLAYLIETNVYKPGDRLREIELSERFKVSRAPVREALRILATRSLVHIEPMKGATVARLSDQEARESVEISAVLFGFAARKAAAHRNDEDIQLLWRHVERLDAMTGAGVEPEEFFRQTLRAGFAVLDAAKGGRLKSLILDVRAGAAHNFGPYGFTTEELRVRAAQRWRDLAEAIVRGDGDEADRQAQLTHVDSLAAALKITA</sequence>
<proteinExistence type="predicted"/>
<dbReference type="SUPFAM" id="SSF46785">
    <property type="entry name" value="Winged helix' DNA-binding domain"/>
    <property type="match status" value="1"/>
</dbReference>
<evidence type="ECO:0000313" key="5">
    <source>
        <dbReference type="EMBL" id="PZR30310.1"/>
    </source>
</evidence>
<dbReference type="InterPro" id="IPR000524">
    <property type="entry name" value="Tscrpt_reg_HTH_GntR"/>
</dbReference>
<dbReference type="GO" id="GO:0003700">
    <property type="term" value="F:DNA-binding transcription factor activity"/>
    <property type="evidence" value="ECO:0007669"/>
    <property type="project" value="InterPro"/>
</dbReference>
<evidence type="ECO:0000256" key="1">
    <source>
        <dbReference type="ARBA" id="ARBA00023015"/>
    </source>
</evidence>
<dbReference type="Pfam" id="PF07729">
    <property type="entry name" value="FCD"/>
    <property type="match status" value="1"/>
</dbReference>
<reference evidence="5 6" key="1">
    <citation type="submission" date="2017-08" db="EMBL/GenBank/DDBJ databases">
        <title>Infants hospitalized years apart are colonized by the same room-sourced microbial strains.</title>
        <authorList>
            <person name="Brooks B."/>
            <person name="Olm M.R."/>
            <person name="Firek B.A."/>
            <person name="Baker R."/>
            <person name="Thomas B.C."/>
            <person name="Morowitz M.J."/>
            <person name="Banfield J.F."/>
        </authorList>
    </citation>
    <scope>NUCLEOTIDE SEQUENCE [LARGE SCALE GENOMIC DNA]</scope>
    <source>
        <strain evidence="5">S2_003_000_R2_4</strain>
    </source>
</reference>
<dbReference type="InterPro" id="IPR036390">
    <property type="entry name" value="WH_DNA-bd_sf"/>
</dbReference>
<dbReference type="CDD" id="cd07377">
    <property type="entry name" value="WHTH_GntR"/>
    <property type="match status" value="1"/>
</dbReference>
<comment type="caution">
    <text evidence="5">The sequence shown here is derived from an EMBL/GenBank/DDBJ whole genome shotgun (WGS) entry which is preliminary data.</text>
</comment>
<dbReference type="PROSITE" id="PS50949">
    <property type="entry name" value="HTH_GNTR"/>
    <property type="match status" value="1"/>
</dbReference>
<name>A0A2W5UR54_9CAUL</name>
<keyword evidence="1" id="KW-0805">Transcription regulation</keyword>
<dbReference type="GO" id="GO:0003677">
    <property type="term" value="F:DNA binding"/>
    <property type="evidence" value="ECO:0007669"/>
    <property type="project" value="UniProtKB-KW"/>
</dbReference>
<keyword evidence="3" id="KW-0804">Transcription</keyword>
<accession>A0A2W5UR54</accession>
<evidence type="ECO:0000256" key="3">
    <source>
        <dbReference type="ARBA" id="ARBA00023163"/>
    </source>
</evidence>
<dbReference type="SMART" id="SM00345">
    <property type="entry name" value="HTH_GNTR"/>
    <property type="match status" value="1"/>
</dbReference>
<evidence type="ECO:0000313" key="6">
    <source>
        <dbReference type="Proteomes" id="UP000249393"/>
    </source>
</evidence>
<dbReference type="SUPFAM" id="SSF48008">
    <property type="entry name" value="GntR ligand-binding domain-like"/>
    <property type="match status" value="1"/>
</dbReference>
<keyword evidence="2" id="KW-0238">DNA-binding</keyword>
<dbReference type="InterPro" id="IPR011711">
    <property type="entry name" value="GntR_C"/>
</dbReference>
<dbReference type="Gene3D" id="1.10.10.10">
    <property type="entry name" value="Winged helix-like DNA-binding domain superfamily/Winged helix DNA-binding domain"/>
    <property type="match status" value="1"/>
</dbReference>
<evidence type="ECO:0000256" key="2">
    <source>
        <dbReference type="ARBA" id="ARBA00023125"/>
    </source>
</evidence>
<dbReference type="InterPro" id="IPR036388">
    <property type="entry name" value="WH-like_DNA-bd_sf"/>
</dbReference>
<organism evidence="5 6">
    <name type="scientific">Caulobacter segnis</name>
    <dbReference type="NCBI Taxonomy" id="88688"/>
    <lineage>
        <taxon>Bacteria</taxon>
        <taxon>Pseudomonadati</taxon>
        <taxon>Pseudomonadota</taxon>
        <taxon>Alphaproteobacteria</taxon>
        <taxon>Caulobacterales</taxon>
        <taxon>Caulobacteraceae</taxon>
        <taxon>Caulobacter</taxon>
    </lineage>
</organism>